<keyword evidence="3" id="KW-1185">Reference proteome</keyword>
<dbReference type="AlphaFoldDB" id="A0AAN6G4Z8"/>
<evidence type="ECO:0000256" key="1">
    <source>
        <dbReference type="SAM" id="MobiDB-lite"/>
    </source>
</evidence>
<name>A0AAN6G4Z8_9BASI</name>
<proteinExistence type="predicted"/>
<dbReference type="Proteomes" id="UP001176521">
    <property type="component" value="Unassembled WGS sequence"/>
</dbReference>
<protein>
    <submittedName>
        <fullName evidence="2">Uncharacterized protein</fullName>
    </submittedName>
</protein>
<evidence type="ECO:0000313" key="2">
    <source>
        <dbReference type="EMBL" id="KAK0520429.1"/>
    </source>
</evidence>
<feature type="compositionally biased region" description="Basic and acidic residues" evidence="1">
    <location>
        <begin position="36"/>
        <end position="67"/>
    </location>
</feature>
<feature type="compositionally biased region" description="Polar residues" evidence="1">
    <location>
        <begin position="14"/>
        <end position="24"/>
    </location>
</feature>
<organism evidence="2 3">
    <name type="scientific">Tilletia horrida</name>
    <dbReference type="NCBI Taxonomy" id="155126"/>
    <lineage>
        <taxon>Eukaryota</taxon>
        <taxon>Fungi</taxon>
        <taxon>Dikarya</taxon>
        <taxon>Basidiomycota</taxon>
        <taxon>Ustilaginomycotina</taxon>
        <taxon>Exobasidiomycetes</taxon>
        <taxon>Tilletiales</taxon>
        <taxon>Tilletiaceae</taxon>
        <taxon>Tilletia</taxon>
    </lineage>
</organism>
<evidence type="ECO:0000313" key="3">
    <source>
        <dbReference type="Proteomes" id="UP001176521"/>
    </source>
</evidence>
<accession>A0AAN6G4Z8</accession>
<feature type="region of interest" description="Disordered" evidence="1">
    <location>
        <begin position="1"/>
        <end position="125"/>
    </location>
</feature>
<sequence length="125" mass="13270">LEAYSAPSGPPNRGAQQGSPTSQEPRPGSAASRWKAARERVLKEEAARREDDKDAMGDVEVDSHSDEDVAAPAATKGRKRKITVKKPAQSKTRKVVVEEEPAAQPSTMTGVADEHAVGATEQPSP</sequence>
<feature type="non-terminal residue" evidence="2">
    <location>
        <position position="1"/>
    </location>
</feature>
<reference evidence="2" key="1">
    <citation type="journal article" date="2023" name="PhytoFront">
        <title>Draft Genome Resources of Seven Strains of Tilletia horrida, Causal Agent of Kernel Smut of Rice.</title>
        <authorList>
            <person name="Khanal S."/>
            <person name="Antony Babu S."/>
            <person name="Zhou X.G."/>
        </authorList>
    </citation>
    <scope>NUCLEOTIDE SEQUENCE</scope>
    <source>
        <strain evidence="2">TX3</strain>
    </source>
</reference>
<comment type="caution">
    <text evidence="2">The sequence shown here is derived from an EMBL/GenBank/DDBJ whole genome shotgun (WGS) entry which is preliminary data.</text>
</comment>
<dbReference type="EMBL" id="JAPDMQ010000797">
    <property type="protein sequence ID" value="KAK0520429.1"/>
    <property type="molecule type" value="Genomic_DNA"/>
</dbReference>
<gene>
    <name evidence="2" type="ORF">OC842_007105</name>
</gene>